<dbReference type="KEGG" id="foc:113215745"/>
<keyword evidence="1" id="KW-1185">Reference proteome</keyword>
<dbReference type="RefSeq" id="XP_026291201.2">
    <property type="nucleotide sequence ID" value="XM_026435416.2"/>
</dbReference>
<dbReference type="AlphaFoldDB" id="A0A6J1TK36"/>
<reference evidence="2" key="1">
    <citation type="submission" date="2025-08" db="UniProtKB">
        <authorList>
            <consortium name="RefSeq"/>
        </authorList>
    </citation>
    <scope>IDENTIFICATION</scope>
    <source>
        <tissue evidence="2">Whole organism</tissue>
    </source>
</reference>
<evidence type="ECO:0000313" key="1">
    <source>
        <dbReference type="Proteomes" id="UP000504606"/>
    </source>
</evidence>
<sequence length="360" mass="41708">MSDFFFKFENCVENLIRNDPDEQTTTFTKSKVAKGKKLIGVDPDAYSPAVVESTRQEQIGTKEHLKNISLVNIKDWDWVEIKQDLCKTYSLQREDVLLATEDACKDQVPEDDILELRSLEKLKIEWPFLFTAKGLEIHHNLLTKRDLGTKCASFMKEHLEVLLHYLTSCTKSSNVDNLFIRLRVEMACRDVSIDTKLLMMVQMLSNHFKEAHLFSSLFVPVERTVQPSSFQYTVLEEIQGPCVVAQDTNIYAAKAYFVCADKVHLVEVSNPKEALVALFELCFCLNLEYPELSLTFEFLERYVFEMGLVDTRVKKRGKQVVVLSDQVKRLIEGFEEFVEQFKKELPEYLAHTQNDMEMEL</sequence>
<dbReference type="PANTHER" id="PTHR31025:SF22">
    <property type="entry name" value="IP13529P"/>
    <property type="match status" value="1"/>
</dbReference>
<name>A0A6J1TK36_FRAOC</name>
<proteinExistence type="predicted"/>
<dbReference type="GeneID" id="113215745"/>
<dbReference type="Proteomes" id="UP000504606">
    <property type="component" value="Unplaced"/>
</dbReference>
<organism evidence="1 2">
    <name type="scientific">Frankliniella occidentalis</name>
    <name type="common">Western flower thrips</name>
    <name type="synonym">Euthrips occidentalis</name>
    <dbReference type="NCBI Taxonomy" id="133901"/>
    <lineage>
        <taxon>Eukaryota</taxon>
        <taxon>Metazoa</taxon>
        <taxon>Ecdysozoa</taxon>
        <taxon>Arthropoda</taxon>
        <taxon>Hexapoda</taxon>
        <taxon>Insecta</taxon>
        <taxon>Pterygota</taxon>
        <taxon>Neoptera</taxon>
        <taxon>Paraneoptera</taxon>
        <taxon>Thysanoptera</taxon>
        <taxon>Terebrantia</taxon>
        <taxon>Thripoidea</taxon>
        <taxon>Thripidae</taxon>
        <taxon>Frankliniella</taxon>
    </lineage>
</organism>
<accession>A0A6J1TK36</accession>
<evidence type="ECO:0000313" key="2">
    <source>
        <dbReference type="RefSeq" id="XP_026291201.2"/>
    </source>
</evidence>
<gene>
    <name evidence="2" type="primary">LOC113215745</name>
</gene>
<dbReference type="PANTHER" id="PTHR31025">
    <property type="entry name" value="SI:CH211-196P9.1-RELATED"/>
    <property type="match status" value="1"/>
</dbReference>
<protein>
    <submittedName>
        <fullName evidence="2">Uncharacterized protein LOC113215745 isoform X1</fullName>
    </submittedName>
</protein>